<dbReference type="AlphaFoldDB" id="A7TLY6"/>
<dbReference type="GO" id="GO:0033309">
    <property type="term" value="C:SBF transcription complex"/>
    <property type="evidence" value="ECO:0007669"/>
    <property type="project" value="TreeGrafter"/>
</dbReference>
<evidence type="ECO:0000313" key="4">
    <source>
        <dbReference type="Proteomes" id="UP000000267"/>
    </source>
</evidence>
<dbReference type="eggNOG" id="ENOG502S1IW">
    <property type="taxonomic scope" value="Eukaryota"/>
</dbReference>
<dbReference type="HOGENOM" id="CLU_325464_0_0_1"/>
<dbReference type="GO" id="GO:0000981">
    <property type="term" value="F:DNA-binding transcription factor activity, RNA polymerase II-specific"/>
    <property type="evidence" value="ECO:0007669"/>
    <property type="project" value="UniProtKB-ARBA"/>
</dbReference>
<dbReference type="PANTHER" id="PTHR43828:SF5">
    <property type="entry name" value="TRANSCRIPTIONAL REPRESSOR XBP1"/>
    <property type="match status" value="1"/>
</dbReference>
<proteinExistence type="predicted"/>
<dbReference type="PROSITE" id="PS51299">
    <property type="entry name" value="HTH_APSES"/>
    <property type="match status" value="1"/>
</dbReference>
<reference evidence="3 4" key="1">
    <citation type="journal article" date="2007" name="Proc. Natl. Acad. Sci. U.S.A.">
        <title>Independent sorting-out of thousands of duplicated gene pairs in two yeast species descended from a whole-genome duplication.</title>
        <authorList>
            <person name="Scannell D.R."/>
            <person name="Frank A.C."/>
            <person name="Conant G.C."/>
            <person name="Byrne K.P."/>
            <person name="Woolfit M."/>
            <person name="Wolfe K.H."/>
        </authorList>
    </citation>
    <scope>NUCLEOTIDE SEQUENCE [LARGE SCALE GENOMIC DNA]</scope>
    <source>
        <strain evidence="4">ATCC 22028 / DSM 70294 / BCRC 21397 / CBS 2163 / NBRC 10782 / NRRL Y-8283 / UCD 57-17</strain>
    </source>
</reference>
<dbReference type="InterPro" id="IPR003163">
    <property type="entry name" value="Tscrpt_reg_HTH_APSES-type"/>
</dbReference>
<feature type="domain" description="HTH APSES-type" evidence="2">
    <location>
        <begin position="337"/>
        <end position="449"/>
    </location>
</feature>
<gene>
    <name evidence="3" type="ORF">Kpol_1003p28</name>
</gene>
<dbReference type="GeneID" id="5544890"/>
<sequence length="886" mass="103118">MSENFQRQNQNHATNQAQNLNGIQPNSIINYPVHELSINDILLSKNYLDDYQRLYFVSCFIKFFKNGTRNLSITNDLNIKKTIYKSNVAQIFNNSNDNNQTVTFKLLNCFEYQFPDLQKNQLNDNDLNSLTYLTKDIKEKLSIPHTIYSKKNLQLFINSNIPNLHNNGNPSTTDLTTNEENEKGSQEIAINDSNLNSLSKNHQFKLNNNNETLINPNNYIIWTYDTGYVFLTGIWRLYQDVMKGLIYLKRYTDENENMNNNKNNKNKIPINKELEKDYINETCIDEFEFVMNHVFYDDLTNLDFDTIHAKKRRRSATKFNNLVNPINLNESHSNPISNPNSPTSHSPYPTSGTNYTDLHWNNISNELKDFLLITFKDYLRIKRNLPESQLTNLTIYDLIQRIRGGYIKIQGTWLPWEISRILCIRFCYPIRFLLVPLFGPDFPKDCEFWHKNIQQKLLYNNGNIATVTTTTTTNINDSVTILNNEKITNNYKKIQKPNEKEIPVTQVAKPFKKRKKRVSKSKKISEPLKKRNAKVMNIRNHLTKAFKVLLKTAQMKRPLKMPLTDLNFARYKSYHYQGNLNFFLVTIPTLRKNIHSNNLKLPSLNYTLSDNSDNKSINTDIIIEGQLKMQRHIQGQQRQQMLENKAKQQELATFMRKKSSTMPSATISPRTSVSHVPLYIGHHPVNRQSQDSIEPKMSTAINSQYYRTNGHRYSYPMNVRYSSTGSISNDERFSLSSNNNINQDTDNRSSMNANYLYNNGQGLERPRLQFVSQVPRSNNWANYPIPLTQHVGYSHQNGSQPLFENNHMMNNNNIHYDNNGRIIMMNRNSVNQNNHNPSIPFNVEQQDVSSGSVRSGLSGSNFVPRFNAEQTQQNVLAWRNWLNGTR</sequence>
<dbReference type="OMA" id="HESINKH"/>
<keyword evidence="4" id="KW-1185">Reference proteome</keyword>
<dbReference type="Gene3D" id="3.10.260.10">
    <property type="entry name" value="Transcription regulator HTH, APSES-type DNA-binding domain"/>
    <property type="match status" value="1"/>
</dbReference>
<dbReference type="GO" id="GO:0003677">
    <property type="term" value="F:DNA binding"/>
    <property type="evidence" value="ECO:0007669"/>
    <property type="project" value="InterPro"/>
</dbReference>
<feature type="compositionally biased region" description="Low complexity" evidence="1">
    <location>
        <begin position="331"/>
        <end position="350"/>
    </location>
</feature>
<name>A7TLY6_VANPO</name>
<dbReference type="Proteomes" id="UP000000267">
    <property type="component" value="Unassembled WGS sequence"/>
</dbReference>
<dbReference type="PANTHER" id="PTHR43828">
    <property type="entry name" value="ASPARAGINASE"/>
    <property type="match status" value="1"/>
</dbReference>
<feature type="region of interest" description="Disordered" evidence="1">
    <location>
        <begin position="330"/>
        <end position="350"/>
    </location>
</feature>
<dbReference type="PhylomeDB" id="A7TLY6"/>
<dbReference type="OrthoDB" id="5562739at2759"/>
<dbReference type="InParanoid" id="A7TLY6"/>
<dbReference type="GO" id="GO:0030907">
    <property type="term" value="C:MBF transcription complex"/>
    <property type="evidence" value="ECO:0007669"/>
    <property type="project" value="TreeGrafter"/>
</dbReference>
<protein>
    <recommendedName>
        <fullName evidence="2">HTH APSES-type domain-containing protein</fullName>
    </recommendedName>
</protein>
<dbReference type="KEGG" id="vpo:Kpol_1003p28"/>
<evidence type="ECO:0000256" key="1">
    <source>
        <dbReference type="SAM" id="MobiDB-lite"/>
    </source>
</evidence>
<dbReference type="SUPFAM" id="SSF54616">
    <property type="entry name" value="DNA-binding domain of Mlu1-box binding protein MBP1"/>
    <property type="match status" value="1"/>
</dbReference>
<dbReference type="EMBL" id="DS480418">
    <property type="protein sequence ID" value="EDO16723.1"/>
    <property type="molecule type" value="Genomic_DNA"/>
</dbReference>
<accession>A7TLY6</accession>
<dbReference type="InterPro" id="IPR051642">
    <property type="entry name" value="SWI6-like"/>
</dbReference>
<dbReference type="RefSeq" id="XP_001644581.1">
    <property type="nucleotide sequence ID" value="XM_001644531.1"/>
</dbReference>
<dbReference type="InterPro" id="IPR036887">
    <property type="entry name" value="HTH_APSES_sf"/>
</dbReference>
<organism evidence="4">
    <name type="scientific">Vanderwaltozyma polyspora (strain ATCC 22028 / DSM 70294 / BCRC 21397 / CBS 2163 / NBRC 10782 / NRRL Y-8283 / UCD 57-17)</name>
    <name type="common">Kluyveromyces polysporus</name>
    <dbReference type="NCBI Taxonomy" id="436907"/>
    <lineage>
        <taxon>Eukaryota</taxon>
        <taxon>Fungi</taxon>
        <taxon>Dikarya</taxon>
        <taxon>Ascomycota</taxon>
        <taxon>Saccharomycotina</taxon>
        <taxon>Saccharomycetes</taxon>
        <taxon>Saccharomycetales</taxon>
        <taxon>Saccharomycetaceae</taxon>
        <taxon>Vanderwaltozyma</taxon>
    </lineage>
</organism>
<evidence type="ECO:0000313" key="3">
    <source>
        <dbReference type="EMBL" id="EDO16723.1"/>
    </source>
</evidence>
<evidence type="ECO:0000259" key="2">
    <source>
        <dbReference type="PROSITE" id="PS51299"/>
    </source>
</evidence>